<evidence type="ECO:0000313" key="1">
    <source>
        <dbReference type="EMBL" id="CAH0714614.1"/>
    </source>
</evidence>
<accession>A0A8J9Y223</accession>
<organism evidence="1 2">
    <name type="scientific">Brenthis ino</name>
    <name type="common">lesser marbled fritillary</name>
    <dbReference type="NCBI Taxonomy" id="405034"/>
    <lineage>
        <taxon>Eukaryota</taxon>
        <taxon>Metazoa</taxon>
        <taxon>Ecdysozoa</taxon>
        <taxon>Arthropoda</taxon>
        <taxon>Hexapoda</taxon>
        <taxon>Insecta</taxon>
        <taxon>Pterygota</taxon>
        <taxon>Neoptera</taxon>
        <taxon>Endopterygota</taxon>
        <taxon>Lepidoptera</taxon>
        <taxon>Glossata</taxon>
        <taxon>Ditrysia</taxon>
        <taxon>Papilionoidea</taxon>
        <taxon>Nymphalidae</taxon>
        <taxon>Heliconiinae</taxon>
        <taxon>Argynnini</taxon>
        <taxon>Brenthis</taxon>
    </lineage>
</organism>
<proteinExistence type="predicted"/>
<protein>
    <submittedName>
        <fullName evidence="1">Uncharacterized protein</fullName>
    </submittedName>
</protein>
<reference evidence="1" key="1">
    <citation type="submission" date="2021-12" db="EMBL/GenBank/DDBJ databases">
        <authorList>
            <person name="Martin H S."/>
        </authorList>
    </citation>
    <scope>NUCLEOTIDE SEQUENCE</scope>
</reference>
<name>A0A8J9Y223_9NEOP</name>
<sequence length="72" mass="7819">MRVSVRIRVEAAARRYFAGESIQRLQHCGRRPLDSKRPGHGDGSLTCASLLSTARLSSDKRGGTPAPRDIAT</sequence>
<keyword evidence="2" id="KW-1185">Reference proteome</keyword>
<feature type="non-terminal residue" evidence="1">
    <location>
        <position position="72"/>
    </location>
</feature>
<dbReference type="EMBL" id="OV170221">
    <property type="protein sequence ID" value="CAH0714614.1"/>
    <property type="molecule type" value="Genomic_DNA"/>
</dbReference>
<gene>
    <name evidence="1" type="ORF">BINO364_LOCUS1643</name>
</gene>
<dbReference type="AlphaFoldDB" id="A0A8J9Y223"/>
<dbReference type="OrthoDB" id="6926096at2759"/>
<dbReference type="Proteomes" id="UP000838878">
    <property type="component" value="Chromosome 1"/>
</dbReference>
<evidence type="ECO:0000313" key="2">
    <source>
        <dbReference type="Proteomes" id="UP000838878"/>
    </source>
</evidence>